<feature type="region of interest" description="Disordered" evidence="1">
    <location>
        <begin position="1"/>
        <end position="24"/>
    </location>
</feature>
<comment type="caution">
    <text evidence="2">The sequence shown here is derived from an EMBL/GenBank/DDBJ whole genome shotgun (WGS) entry which is preliminary data.</text>
</comment>
<accession>A0AAV4UMA5</accession>
<evidence type="ECO:0000256" key="1">
    <source>
        <dbReference type="SAM" id="MobiDB-lite"/>
    </source>
</evidence>
<name>A0AAV4UMA5_CAEEX</name>
<sequence>MVKNYLPGAGARRGPAQQHRALSKRRVQALEQNCKFRLITSHLKKVKGVNNQESSWRSCECFHQGSDDLTVTRIDPFKAIVPSMYQSMEGN</sequence>
<evidence type="ECO:0000313" key="2">
    <source>
        <dbReference type="EMBL" id="GIY58850.1"/>
    </source>
</evidence>
<gene>
    <name evidence="2" type="ORF">CEXT_215031</name>
</gene>
<reference evidence="2 3" key="1">
    <citation type="submission" date="2021-06" db="EMBL/GenBank/DDBJ databases">
        <title>Caerostris extrusa draft genome.</title>
        <authorList>
            <person name="Kono N."/>
            <person name="Arakawa K."/>
        </authorList>
    </citation>
    <scope>NUCLEOTIDE SEQUENCE [LARGE SCALE GENOMIC DNA]</scope>
</reference>
<organism evidence="2 3">
    <name type="scientific">Caerostris extrusa</name>
    <name type="common">Bark spider</name>
    <name type="synonym">Caerostris bankana</name>
    <dbReference type="NCBI Taxonomy" id="172846"/>
    <lineage>
        <taxon>Eukaryota</taxon>
        <taxon>Metazoa</taxon>
        <taxon>Ecdysozoa</taxon>
        <taxon>Arthropoda</taxon>
        <taxon>Chelicerata</taxon>
        <taxon>Arachnida</taxon>
        <taxon>Araneae</taxon>
        <taxon>Araneomorphae</taxon>
        <taxon>Entelegynae</taxon>
        <taxon>Araneoidea</taxon>
        <taxon>Araneidae</taxon>
        <taxon>Caerostris</taxon>
    </lineage>
</organism>
<evidence type="ECO:0000313" key="3">
    <source>
        <dbReference type="Proteomes" id="UP001054945"/>
    </source>
</evidence>
<proteinExistence type="predicted"/>
<keyword evidence="3" id="KW-1185">Reference proteome</keyword>
<dbReference type="Proteomes" id="UP001054945">
    <property type="component" value="Unassembled WGS sequence"/>
</dbReference>
<dbReference type="EMBL" id="BPLR01013115">
    <property type="protein sequence ID" value="GIY58850.1"/>
    <property type="molecule type" value="Genomic_DNA"/>
</dbReference>
<dbReference type="AlphaFoldDB" id="A0AAV4UMA5"/>
<protein>
    <submittedName>
        <fullName evidence="2">Uncharacterized protein</fullName>
    </submittedName>
</protein>